<name>A0A3S5AG48_9PLAT</name>
<dbReference type="EMBL" id="CAAALY010251602">
    <property type="protein sequence ID" value="VEL36178.1"/>
    <property type="molecule type" value="Genomic_DNA"/>
</dbReference>
<accession>A0A3S5AG48</accession>
<comment type="caution">
    <text evidence="1">The sequence shown here is derived from an EMBL/GenBank/DDBJ whole genome shotgun (WGS) entry which is preliminary data.</text>
</comment>
<dbReference type="AlphaFoldDB" id="A0A3S5AG48"/>
<gene>
    <name evidence="1" type="ORF">PXEA_LOCUS29618</name>
</gene>
<sequence>MAQPDWNLINSLIPFDRLVANFRRIQRQHTASISVVSTTGRSAYVAAVSTGCQNSKKRGAGMLNEVAYVGISEEGHRESLLNVLAGQYSSNAFLKEGLKKLGITITR</sequence>
<organism evidence="1 2">
    <name type="scientific">Protopolystoma xenopodis</name>
    <dbReference type="NCBI Taxonomy" id="117903"/>
    <lineage>
        <taxon>Eukaryota</taxon>
        <taxon>Metazoa</taxon>
        <taxon>Spiralia</taxon>
        <taxon>Lophotrochozoa</taxon>
        <taxon>Platyhelminthes</taxon>
        <taxon>Monogenea</taxon>
        <taxon>Polyopisthocotylea</taxon>
        <taxon>Polystomatidea</taxon>
        <taxon>Polystomatidae</taxon>
        <taxon>Protopolystoma</taxon>
    </lineage>
</organism>
<reference evidence="1" key="1">
    <citation type="submission" date="2018-11" db="EMBL/GenBank/DDBJ databases">
        <authorList>
            <consortium name="Pathogen Informatics"/>
        </authorList>
    </citation>
    <scope>NUCLEOTIDE SEQUENCE</scope>
</reference>
<evidence type="ECO:0000313" key="1">
    <source>
        <dbReference type="EMBL" id="VEL36178.1"/>
    </source>
</evidence>
<proteinExistence type="predicted"/>
<keyword evidence="2" id="KW-1185">Reference proteome</keyword>
<protein>
    <submittedName>
        <fullName evidence="1">Uncharacterized protein</fullName>
    </submittedName>
</protein>
<dbReference type="Proteomes" id="UP000784294">
    <property type="component" value="Unassembled WGS sequence"/>
</dbReference>
<evidence type="ECO:0000313" key="2">
    <source>
        <dbReference type="Proteomes" id="UP000784294"/>
    </source>
</evidence>